<reference evidence="2 3" key="1">
    <citation type="submission" date="2018-06" db="EMBL/GenBank/DDBJ databases">
        <authorList>
            <person name="Strepis N."/>
        </authorList>
    </citation>
    <scope>NUCLEOTIDE SEQUENCE [LARGE SCALE GENOMIC DNA]</scope>
    <source>
        <strain evidence="2">LUCI</strain>
    </source>
</reference>
<dbReference type="AlphaFoldDB" id="A0A498RFS2"/>
<dbReference type="CDD" id="cd00063">
    <property type="entry name" value="FN3"/>
    <property type="match status" value="1"/>
</dbReference>
<evidence type="ECO:0000313" key="2">
    <source>
        <dbReference type="EMBL" id="VBB09660.1"/>
    </source>
</evidence>
<dbReference type="PANTHER" id="PTHR36251">
    <property type="entry name" value="FELS-1 PROPHAGE HOST SPECIFICITY PROTEIN-RELATED"/>
    <property type="match status" value="1"/>
</dbReference>
<dbReference type="InterPro" id="IPR003961">
    <property type="entry name" value="FN3_dom"/>
</dbReference>
<gene>
    <name evidence="2" type="ORF">LUCI_4958</name>
</gene>
<organism evidence="2 3">
    <name type="scientific">Lucifera butyrica</name>
    <dbReference type="NCBI Taxonomy" id="1351585"/>
    <lineage>
        <taxon>Bacteria</taxon>
        <taxon>Bacillati</taxon>
        <taxon>Bacillota</taxon>
        <taxon>Negativicutes</taxon>
        <taxon>Veillonellales</taxon>
        <taxon>Veillonellaceae</taxon>
        <taxon>Lucifera</taxon>
    </lineage>
</organism>
<dbReference type="Pfam" id="PF24801">
    <property type="entry name" value="FNIII-A_GpJ"/>
    <property type="match status" value="1"/>
</dbReference>
<protein>
    <submittedName>
        <fullName evidence="2">Tip attachment protein j</fullName>
    </submittedName>
</protein>
<dbReference type="InterPro" id="IPR032876">
    <property type="entry name" value="J_dom"/>
</dbReference>
<dbReference type="Proteomes" id="UP000277811">
    <property type="component" value="Unassembled WGS sequence"/>
</dbReference>
<evidence type="ECO:0000313" key="3">
    <source>
        <dbReference type="Proteomes" id="UP000277811"/>
    </source>
</evidence>
<sequence>MLTITVLKNPFNYNDKEIHTCEHVPGKTAYEYVQPYLMGLDNFVVSRNGEIVEDAKEQTVQSDDWLAVCPVVGKPSWLKVIDTLLLGGITGGLLASGGWTAKAFWSGVTAAGASMIGGALINHWFPPAKPDTVKVNPSYNWNNTQSLNGQGNALAVTYGTMRTAGQVIAQHVSSNGDKQYMNILLCGGEGPIDAISDIRINDNPVSYYKDVTVETRLGTNDQTAIANFNDTYIDQDLAYELNTDNTWTTQQTGGNAVEGLEITLQFPGGLYHIKDDGGLENASVTVQAQYHKVGDANWSNFTDGTNTNLQITAASNTAFQRTYRVDHLPAAQYEVRIQCIAKSGTDTRYSTRVFWTQLSSILYDDFDRPGKVLVGIKALATNQLSGGMPSITWLQTRNNVWVWNADSCQYEQKPATNPAWAAYDMIHRCRQIKNIHTGNLEWIVQGAPASRAVHQDFVHWAAFCEDRNLTFNYIFDTAADLWTALQKPEGVGRGKVIMRGTRYGAVCDAPGQPVQLFTVGNIITDKFQETFMGLKDRANAIEITFINKDKDYQKDVITAYADDYDGTTEPNITQITLEGATTVTQAYREGKYRLRLNQYLQRTVDHSADIDAIACQINDVVLLAHDVPQWGFSGRLAAATATTLQLDRQVTLEPGKSYAVAVQITDPAATTAQDAQRIVTVSVQGVTQETSTDTLTLTGSLPKVPLQWDLYSFGETNKVVKPFRVLNISRDQDMRRKISCLEYIEEIYNEAETIPAINYSAMDPTPVEVTSVSAAEETYRQKDGTTVSNLNVSWMIPRNKLITGYEVLYSVDNGNTWILWAALVKNLRTSIIGVKTHVSYLVKVRTINEVGLVSSGIISVPVLITGKDAPPPDVETLFAEKAANGFRRFTFTLPDPPVDLAGYRFKYNIGSSTFWDNAIALHDGLIVASPFETNALRSGVFTVMVKAVDNSGNESENVASVTIGLGDEIVNNVIFEQDVKAGGFPGTKTNCSVIGGFLVADDTGGAMYPADLKAAMYPIDSAPFYSERWAAMTYEDAFLSDGDGTLTFNLATDGNSQIFYRQRYPYPIYGSDNDLMFPDDTKLMYQEGPYVSYSGKVQTNGNSIHDVRLTIGAGITQGIVRRFAAVVDVEDESEILNDIAILAAGMRLPITKTYRVIRNVNVTIQDSGGATALTFRLADKDVSGPFITLYDKDNIAVAGVIDAQIQGIKG</sequence>
<keyword evidence="3" id="KW-1185">Reference proteome</keyword>
<dbReference type="InterPro" id="IPR013783">
    <property type="entry name" value="Ig-like_fold"/>
</dbReference>
<dbReference type="PANTHER" id="PTHR36251:SF2">
    <property type="entry name" value="GIFSY-2 PROPHAGE HOST SPECIFICITY PROTEIN J, PHAGE LAMBDA"/>
    <property type="match status" value="1"/>
</dbReference>
<dbReference type="Pfam" id="PF13550">
    <property type="entry name" value="Phage-tail_3"/>
    <property type="match status" value="1"/>
</dbReference>
<dbReference type="EMBL" id="UPPP01000133">
    <property type="protein sequence ID" value="VBB09660.1"/>
    <property type="molecule type" value="Genomic_DNA"/>
</dbReference>
<accession>A0A498RFS2</accession>
<dbReference type="InterPro" id="IPR055385">
    <property type="entry name" value="GpJ_HDII-ins2"/>
</dbReference>
<name>A0A498RFS2_9FIRM</name>
<proteinExistence type="predicted"/>
<dbReference type="SUPFAM" id="SSF49265">
    <property type="entry name" value="Fibronectin type III"/>
    <property type="match status" value="1"/>
</dbReference>
<dbReference type="RefSeq" id="WP_122630436.1">
    <property type="nucleotide sequence ID" value="NZ_UPPP01000133.1"/>
</dbReference>
<feature type="domain" description="Fibronectin type-III" evidence="1">
    <location>
        <begin position="763"/>
        <end position="872"/>
    </location>
</feature>
<dbReference type="OrthoDB" id="1681440at2"/>
<dbReference type="Gene3D" id="2.60.40.10">
    <property type="entry name" value="Immunoglobulins"/>
    <property type="match status" value="1"/>
</dbReference>
<evidence type="ECO:0000259" key="1">
    <source>
        <dbReference type="PROSITE" id="PS50853"/>
    </source>
</evidence>
<dbReference type="InterPro" id="IPR053171">
    <property type="entry name" value="Viral_Tip_Attach_Protein"/>
</dbReference>
<dbReference type="InterPro" id="IPR036116">
    <property type="entry name" value="FN3_sf"/>
</dbReference>
<dbReference type="PROSITE" id="PS50853">
    <property type="entry name" value="FN3"/>
    <property type="match status" value="1"/>
</dbReference>
<dbReference type="NCBIfam" id="NF040662">
    <property type="entry name" value="attach_TipJ_rel"/>
    <property type="match status" value="1"/>
</dbReference>